<dbReference type="EMBL" id="UOYP01000468">
    <property type="protein sequence ID" value="VAY89084.1"/>
    <property type="molecule type" value="Genomic_DNA"/>
</dbReference>
<proteinExistence type="predicted"/>
<evidence type="ECO:0000259" key="1">
    <source>
        <dbReference type="Pfam" id="PF01370"/>
    </source>
</evidence>
<dbReference type="NCBIfam" id="TIGR01777">
    <property type="entry name" value="yfcH"/>
    <property type="match status" value="1"/>
</dbReference>
<dbReference type="Gene3D" id="3.40.50.720">
    <property type="entry name" value="NAD(P)-binding Rossmann-like Domain"/>
    <property type="match status" value="1"/>
</dbReference>
<sequence length="296" mass="32404">MHILITGGTGLLGTALTEYWLEQGHQVTFLTRRPQRVHALWQGQVRALTTLSPKQPDPPYDAIINLAGAPIADRPWSQSRQAILRSSRVTFTQQLAESLSHWTRPPSVLLSASAIGIYGALSPIITMDEATPAGHDFAAQLCRDWENAASMVPAGRCCHLRTGLVLSPAGGILPRLILPAGWGIQMGAGTQGFSWIHISDWVSAVDWLLHHSAAQGPYNLTAPHPVSIMAFMEQLQRSQHIRQTLKLPVTLVKALFGRRAALLLEGPRVLPQRLLQAGFAFQYPDLESALPVLLPR</sequence>
<dbReference type="SUPFAM" id="SSF51735">
    <property type="entry name" value="NAD(P)-binding Rossmann-fold domains"/>
    <property type="match status" value="1"/>
</dbReference>
<dbReference type="PANTHER" id="PTHR11092">
    <property type="entry name" value="SUGAR NUCLEOTIDE EPIMERASE RELATED"/>
    <property type="match status" value="1"/>
</dbReference>
<dbReference type="Pfam" id="PF01370">
    <property type="entry name" value="Epimerase"/>
    <property type="match status" value="1"/>
</dbReference>
<dbReference type="InterPro" id="IPR010099">
    <property type="entry name" value="SDR39U1"/>
</dbReference>
<reference evidence="3" key="1">
    <citation type="submission" date="2018-10" db="EMBL/GenBank/DDBJ databases">
        <authorList>
            <person name="Plewniak F."/>
        </authorList>
    </citation>
    <scope>NUCLEOTIDE SEQUENCE</scope>
</reference>
<dbReference type="Pfam" id="PF08338">
    <property type="entry name" value="DUF1731"/>
    <property type="match status" value="1"/>
</dbReference>
<protein>
    <submittedName>
        <fullName evidence="3">Epimerase family protein YfcH</fullName>
    </submittedName>
</protein>
<evidence type="ECO:0000313" key="3">
    <source>
        <dbReference type="EMBL" id="VAY89084.1"/>
    </source>
</evidence>
<gene>
    <name evidence="3" type="primary">yfcH</name>
    <name evidence="3" type="ORF">CARN8_520002</name>
</gene>
<organism evidence="3">
    <name type="scientific">mine drainage metagenome</name>
    <dbReference type="NCBI Taxonomy" id="410659"/>
    <lineage>
        <taxon>unclassified sequences</taxon>
        <taxon>metagenomes</taxon>
        <taxon>ecological metagenomes</taxon>
    </lineage>
</organism>
<dbReference type="InterPro" id="IPR001509">
    <property type="entry name" value="Epimerase_deHydtase"/>
</dbReference>
<dbReference type="PANTHER" id="PTHR11092:SF0">
    <property type="entry name" value="EPIMERASE FAMILY PROTEIN SDR39U1"/>
    <property type="match status" value="1"/>
</dbReference>
<accession>A0A3P3ZQX1</accession>
<evidence type="ECO:0000259" key="2">
    <source>
        <dbReference type="Pfam" id="PF08338"/>
    </source>
</evidence>
<dbReference type="InterPro" id="IPR036291">
    <property type="entry name" value="NAD(P)-bd_dom_sf"/>
</dbReference>
<feature type="domain" description="DUF1731" evidence="2">
    <location>
        <begin position="248"/>
        <end position="290"/>
    </location>
</feature>
<feature type="domain" description="NAD-dependent epimerase/dehydratase" evidence="1">
    <location>
        <begin position="3"/>
        <end position="219"/>
    </location>
</feature>
<dbReference type="InterPro" id="IPR013549">
    <property type="entry name" value="DUF1731"/>
</dbReference>
<name>A0A3P3ZQX1_9ZZZZ</name>
<dbReference type="AlphaFoldDB" id="A0A3P3ZQX1"/>